<keyword evidence="3" id="KW-1185">Reference proteome</keyword>
<reference evidence="2 3" key="1">
    <citation type="journal article" date="2012" name="Science">
        <title>The Paleozoic origin of enzymatic lignin decomposition reconstructed from 31 fungal genomes.</title>
        <authorList>
            <person name="Floudas D."/>
            <person name="Binder M."/>
            <person name="Riley R."/>
            <person name="Barry K."/>
            <person name="Blanchette R.A."/>
            <person name="Henrissat B."/>
            <person name="Martinez A.T."/>
            <person name="Otillar R."/>
            <person name="Spatafora J.W."/>
            <person name="Yadav J.S."/>
            <person name="Aerts A."/>
            <person name="Benoit I."/>
            <person name="Boyd A."/>
            <person name="Carlson A."/>
            <person name="Copeland A."/>
            <person name="Coutinho P.M."/>
            <person name="de Vries R.P."/>
            <person name="Ferreira P."/>
            <person name="Findley K."/>
            <person name="Foster B."/>
            <person name="Gaskell J."/>
            <person name="Glotzer D."/>
            <person name="Gorecki P."/>
            <person name="Heitman J."/>
            <person name="Hesse C."/>
            <person name="Hori C."/>
            <person name="Igarashi K."/>
            <person name="Jurgens J.A."/>
            <person name="Kallen N."/>
            <person name="Kersten P."/>
            <person name="Kohler A."/>
            <person name="Kuees U."/>
            <person name="Kumar T.K.A."/>
            <person name="Kuo A."/>
            <person name="LaButti K."/>
            <person name="Larrondo L.F."/>
            <person name="Lindquist E."/>
            <person name="Ling A."/>
            <person name="Lombard V."/>
            <person name="Lucas S."/>
            <person name="Lundell T."/>
            <person name="Martin R."/>
            <person name="McLaughlin D.J."/>
            <person name="Morgenstern I."/>
            <person name="Morin E."/>
            <person name="Murat C."/>
            <person name="Nagy L.G."/>
            <person name="Nolan M."/>
            <person name="Ohm R.A."/>
            <person name="Patyshakuliyeva A."/>
            <person name="Rokas A."/>
            <person name="Ruiz-Duenas F.J."/>
            <person name="Sabat G."/>
            <person name="Salamov A."/>
            <person name="Samejima M."/>
            <person name="Schmutz J."/>
            <person name="Slot J.C."/>
            <person name="St John F."/>
            <person name="Stenlid J."/>
            <person name="Sun H."/>
            <person name="Sun S."/>
            <person name="Syed K."/>
            <person name="Tsang A."/>
            <person name="Wiebenga A."/>
            <person name="Young D."/>
            <person name="Pisabarro A."/>
            <person name="Eastwood D.C."/>
            <person name="Martin F."/>
            <person name="Cullen D."/>
            <person name="Grigoriev I.V."/>
            <person name="Hibbett D.S."/>
        </authorList>
    </citation>
    <scope>NUCLEOTIDE SEQUENCE [LARGE SCALE GENOMIC DNA]</scope>
    <source>
        <strain evidence="2 3">MD-104</strain>
    </source>
</reference>
<accession>A0A2H3JVK5</accession>
<evidence type="ECO:0000313" key="2">
    <source>
        <dbReference type="EMBL" id="PCH41868.1"/>
    </source>
</evidence>
<protein>
    <submittedName>
        <fullName evidence="2">Uncharacterized protein</fullName>
    </submittedName>
</protein>
<sequence length="136" mass="15135">MSLLATIFEQSPQRTLGLASRLRDQLRALPRLMATILPDARARGRTAPPVCLAKYKLPDPVLFAGPARPSPAMVERIRSHREERGVRSPSPRRQVQVRLGGGGSAATLCPTRLRLQDPEIFSGRSRRRVFCARLND</sequence>
<gene>
    <name evidence="2" type="ORF">WOLCODRAFT_151906</name>
</gene>
<dbReference type="EMBL" id="KB468124">
    <property type="protein sequence ID" value="PCH41868.1"/>
    <property type="molecule type" value="Genomic_DNA"/>
</dbReference>
<name>A0A2H3JVK5_WOLCO</name>
<organism evidence="2 3">
    <name type="scientific">Wolfiporia cocos (strain MD-104)</name>
    <name type="common">Brown rot fungus</name>
    <dbReference type="NCBI Taxonomy" id="742152"/>
    <lineage>
        <taxon>Eukaryota</taxon>
        <taxon>Fungi</taxon>
        <taxon>Dikarya</taxon>
        <taxon>Basidiomycota</taxon>
        <taxon>Agaricomycotina</taxon>
        <taxon>Agaricomycetes</taxon>
        <taxon>Polyporales</taxon>
        <taxon>Phaeolaceae</taxon>
        <taxon>Wolfiporia</taxon>
    </lineage>
</organism>
<evidence type="ECO:0000313" key="3">
    <source>
        <dbReference type="Proteomes" id="UP000218811"/>
    </source>
</evidence>
<feature type="region of interest" description="Disordered" evidence="1">
    <location>
        <begin position="79"/>
        <end position="103"/>
    </location>
</feature>
<dbReference type="AlphaFoldDB" id="A0A2H3JVK5"/>
<dbReference type="Proteomes" id="UP000218811">
    <property type="component" value="Unassembled WGS sequence"/>
</dbReference>
<proteinExistence type="predicted"/>
<evidence type="ECO:0000256" key="1">
    <source>
        <dbReference type="SAM" id="MobiDB-lite"/>
    </source>
</evidence>